<keyword evidence="2" id="KW-0472">Membrane</keyword>
<dbReference type="Proteomes" id="UP001318040">
    <property type="component" value="Chromosome 65"/>
</dbReference>
<dbReference type="GO" id="GO:0005886">
    <property type="term" value="C:plasma membrane"/>
    <property type="evidence" value="ECO:0007669"/>
    <property type="project" value="TreeGrafter"/>
</dbReference>
<dbReference type="PANTHER" id="PTHR15937:SF3">
    <property type="entry name" value="TRANSMEMBRANE 7 SUPERFAMILY MEMBER 3"/>
    <property type="match status" value="1"/>
</dbReference>
<evidence type="ECO:0000313" key="4">
    <source>
        <dbReference type="RefSeq" id="XP_032833908.1"/>
    </source>
</evidence>
<evidence type="ECO:0000313" key="3">
    <source>
        <dbReference type="Proteomes" id="UP001318040"/>
    </source>
</evidence>
<feature type="transmembrane region" description="Helical" evidence="2">
    <location>
        <begin position="120"/>
        <end position="141"/>
    </location>
</feature>
<evidence type="ECO:0000256" key="1">
    <source>
        <dbReference type="SAM" id="MobiDB-lite"/>
    </source>
</evidence>
<feature type="region of interest" description="Disordered" evidence="1">
    <location>
        <begin position="247"/>
        <end position="268"/>
    </location>
</feature>
<feature type="compositionally biased region" description="Gly residues" evidence="1">
    <location>
        <begin position="259"/>
        <end position="268"/>
    </location>
</feature>
<dbReference type="KEGG" id="pmrn:116956424"/>
<dbReference type="RefSeq" id="XP_032833908.1">
    <property type="nucleotide sequence ID" value="XM_032978017.1"/>
</dbReference>
<accession>A0AAJ7UCI0</accession>
<dbReference type="Pfam" id="PF25992">
    <property type="entry name" value="Ig_TM7SF3_N"/>
    <property type="match status" value="1"/>
</dbReference>
<sequence length="268" mass="28870">MYTGTQANATASLLALAYSASDPVPGGCNLEYDMEVDLNLRLSYNLYETVLEFAPANLGYPRGSVPPACDQDKGPESRWRLEYDVYQTFLDEGDLGVDSLLSALRCLSSASGCEAFGSKLSVVACAVLGGYAVVLACAVFVRSSLPYLLLNTVRRAALKDYTRVYNAAPFQTNDYVLASVWASLALAGTLFQARRGWGLPTFPPCPYEEWLYNAERRSTNVLDPSHHRPSARGRACLALASACAAMRRPGKRRDDDGEGGGGGGGGRR</sequence>
<gene>
    <name evidence="4" type="primary">LOC116956424</name>
</gene>
<keyword evidence="2" id="KW-0812">Transmembrane</keyword>
<dbReference type="GO" id="GO:0043069">
    <property type="term" value="P:negative regulation of programmed cell death"/>
    <property type="evidence" value="ECO:0007669"/>
    <property type="project" value="TreeGrafter"/>
</dbReference>
<name>A0AAJ7UCI0_PETMA</name>
<evidence type="ECO:0000256" key="2">
    <source>
        <dbReference type="SAM" id="Phobius"/>
    </source>
</evidence>
<keyword evidence="3" id="KW-1185">Reference proteome</keyword>
<dbReference type="PANTHER" id="PTHR15937">
    <property type="entry name" value="TRANSMEMBRANE 7 SUPERFAMILY MEMBER 3"/>
    <property type="match status" value="1"/>
</dbReference>
<protein>
    <submittedName>
        <fullName evidence="4">Transmembrane 7 superfamily member 3-like</fullName>
    </submittedName>
</protein>
<dbReference type="AlphaFoldDB" id="A0AAJ7UCI0"/>
<reference evidence="4" key="1">
    <citation type="submission" date="2025-08" db="UniProtKB">
        <authorList>
            <consortium name="RefSeq"/>
        </authorList>
    </citation>
    <scope>IDENTIFICATION</scope>
    <source>
        <tissue evidence="4">Sperm</tissue>
    </source>
</reference>
<proteinExistence type="predicted"/>
<keyword evidence="2" id="KW-1133">Transmembrane helix</keyword>
<organism evidence="3 4">
    <name type="scientific">Petromyzon marinus</name>
    <name type="common">Sea lamprey</name>
    <dbReference type="NCBI Taxonomy" id="7757"/>
    <lineage>
        <taxon>Eukaryota</taxon>
        <taxon>Metazoa</taxon>
        <taxon>Chordata</taxon>
        <taxon>Craniata</taxon>
        <taxon>Vertebrata</taxon>
        <taxon>Cyclostomata</taxon>
        <taxon>Hyperoartia</taxon>
        <taxon>Petromyzontiformes</taxon>
        <taxon>Petromyzontidae</taxon>
        <taxon>Petromyzon</taxon>
    </lineage>
</organism>
<dbReference type="InterPro" id="IPR042502">
    <property type="entry name" value="TM7SF3"/>
</dbReference>